<dbReference type="RefSeq" id="WP_244024325.1">
    <property type="nucleotide sequence ID" value="NZ_JALHLF010000187.1"/>
</dbReference>
<sequence>MTPSHDTVVDQQFGPQAQAYVESAVHAGGEDLDALESITARAAPRRALDIGTGGGHAAYRMARHAGNVTALDLSAAMLERVRATAHERGLANLEVCTARAERLPLDDGAFDMLATRYSAHHWQNFEQALCEARRVLEPGANAVFIDVISPGVDSYDTHLQTVELLRDPSHVRNRSEAEWLAALARCGFRVRATTRRRLRLEWSSWVKRMRTSDLHCDAIRSLQLRAPSATRAYFEIEPDGSFSVDTVQIEASACRAWAMKG</sequence>
<dbReference type="InterPro" id="IPR029063">
    <property type="entry name" value="SAM-dependent_MTases_sf"/>
</dbReference>
<proteinExistence type="predicted"/>
<reference evidence="2" key="1">
    <citation type="submission" date="2022-03" db="EMBL/GenBank/DDBJ databases">
        <title>Identification of a novel bacterium isolated from mangrove sediments.</title>
        <authorList>
            <person name="Pan X."/>
        </authorList>
    </citation>
    <scope>NUCLEOTIDE SEQUENCE</scope>
    <source>
        <strain evidence="2">B1949</strain>
    </source>
</reference>
<organism evidence="2 3">
    <name type="scientific">Novosphingobium organovorum</name>
    <dbReference type="NCBI Taxonomy" id="2930092"/>
    <lineage>
        <taxon>Bacteria</taxon>
        <taxon>Pseudomonadati</taxon>
        <taxon>Pseudomonadota</taxon>
        <taxon>Alphaproteobacteria</taxon>
        <taxon>Sphingomonadales</taxon>
        <taxon>Sphingomonadaceae</taxon>
        <taxon>Novosphingobium</taxon>
    </lineage>
</organism>
<dbReference type="Proteomes" id="UP001162881">
    <property type="component" value="Unassembled WGS sequence"/>
</dbReference>
<dbReference type="PANTHER" id="PTHR43591:SF24">
    <property type="entry name" value="2-METHOXY-6-POLYPRENYL-1,4-BENZOQUINOL METHYLASE, MITOCHONDRIAL"/>
    <property type="match status" value="1"/>
</dbReference>
<accession>A0ABT0BIX2</accession>
<gene>
    <name evidence="2" type="ORF">MTR62_20180</name>
</gene>
<keyword evidence="3" id="KW-1185">Reference proteome</keyword>
<dbReference type="SUPFAM" id="SSF53335">
    <property type="entry name" value="S-adenosyl-L-methionine-dependent methyltransferases"/>
    <property type="match status" value="1"/>
</dbReference>
<keyword evidence="2" id="KW-0489">Methyltransferase</keyword>
<dbReference type="InterPro" id="IPR013216">
    <property type="entry name" value="Methyltransf_11"/>
</dbReference>
<protein>
    <submittedName>
        <fullName evidence="2">Methyltransferase domain-containing protein</fullName>
    </submittedName>
</protein>
<keyword evidence="2" id="KW-0808">Transferase</keyword>
<comment type="caution">
    <text evidence="2">The sequence shown here is derived from an EMBL/GenBank/DDBJ whole genome shotgun (WGS) entry which is preliminary data.</text>
</comment>
<name>A0ABT0BIX2_9SPHN</name>
<dbReference type="GO" id="GO:0032259">
    <property type="term" value="P:methylation"/>
    <property type="evidence" value="ECO:0007669"/>
    <property type="project" value="UniProtKB-KW"/>
</dbReference>
<dbReference type="GO" id="GO:0008168">
    <property type="term" value="F:methyltransferase activity"/>
    <property type="evidence" value="ECO:0007669"/>
    <property type="project" value="UniProtKB-KW"/>
</dbReference>
<dbReference type="CDD" id="cd02440">
    <property type="entry name" value="AdoMet_MTases"/>
    <property type="match status" value="1"/>
</dbReference>
<evidence type="ECO:0000313" key="3">
    <source>
        <dbReference type="Proteomes" id="UP001162881"/>
    </source>
</evidence>
<dbReference type="EMBL" id="JALHLF010000187">
    <property type="protein sequence ID" value="MCJ2184985.1"/>
    <property type="molecule type" value="Genomic_DNA"/>
</dbReference>
<dbReference type="Pfam" id="PF08241">
    <property type="entry name" value="Methyltransf_11"/>
    <property type="match status" value="1"/>
</dbReference>
<evidence type="ECO:0000313" key="2">
    <source>
        <dbReference type="EMBL" id="MCJ2184985.1"/>
    </source>
</evidence>
<evidence type="ECO:0000259" key="1">
    <source>
        <dbReference type="Pfam" id="PF08241"/>
    </source>
</evidence>
<dbReference type="Gene3D" id="3.40.50.150">
    <property type="entry name" value="Vaccinia Virus protein VP39"/>
    <property type="match status" value="1"/>
</dbReference>
<dbReference type="PANTHER" id="PTHR43591">
    <property type="entry name" value="METHYLTRANSFERASE"/>
    <property type="match status" value="1"/>
</dbReference>
<feature type="domain" description="Methyltransferase type 11" evidence="1">
    <location>
        <begin position="48"/>
        <end position="143"/>
    </location>
</feature>